<proteinExistence type="predicted"/>
<name>A0A2G9HG79_9LAMI</name>
<dbReference type="PANTHER" id="PTHR36607">
    <property type="entry name" value="1,2-DIHYDROXY-3-KETO-5-METHYLTHIOPENTENE DIOXYGENASE 4"/>
    <property type="match status" value="1"/>
</dbReference>
<keyword evidence="1" id="KW-0175">Coiled coil</keyword>
<keyword evidence="4" id="KW-1185">Reference proteome</keyword>
<evidence type="ECO:0008006" key="5">
    <source>
        <dbReference type="Google" id="ProtNLM"/>
    </source>
</evidence>
<dbReference type="OrthoDB" id="927764at2759"/>
<dbReference type="Proteomes" id="UP000231279">
    <property type="component" value="Unassembled WGS sequence"/>
</dbReference>
<feature type="coiled-coil region" evidence="1">
    <location>
        <begin position="521"/>
        <end position="582"/>
    </location>
</feature>
<sequence length="622" mass="71019">MVYFQDVLPFSRSCQLVIINDEDQTVEKKTTLTVRTPLIANPSEGSFSTFGYRIIEGVIEWENDLQFTEEFQYVKGYWEWTKDLKSARIYDYVYATFFAYDRNSNIIKAFLEAWCPSTNIPLTNLRELSISLWDLRTLAVSIESWIAFWSKKDLCSFVLPVENAGLICPSTFKMASIMASGRRVSLAILVLASIYKGLNRISSSSRPSYVKSFFLAHFIYGWLAFYFKTHYQVWQGTSGPKMTLHSGEGGKDFLYVDNGNAEDFEQDYFIAIHSSYLPLRRLQKVMAKVHGNYFESNIESLSNSKPDALMGGEEHDKEGNPLDKEAWSPPKESERKSYSHPLEESDCSNLKKEILDINDDVELQDSQGSVVGSNLLDIVTPNAEIARNEEVNLPKTNEPSHNAAVLVFKGKKFVLNHQKEFLKKLWSDLQQRIADTPIKSVLSIQDDAQFVLESMKNFNKFDIPQLEKLLKALFDKANAYDKTRSTSFKKASKELLAQQVGIAKDHLHNVQAREFKEVNQIRSTEEELESIEKELKNLKEHKNLCASLKQQQQLLQIAQTEVHEIEEEITAIENDLVTLRATIATRPVARDDTHGRIVMLKPKTGTLTSAIKLKSSKSHPYQ</sequence>
<protein>
    <recommendedName>
        <fullName evidence="5">Aminotransferase-like plant mobile domain-containing protein</fullName>
    </recommendedName>
</protein>
<evidence type="ECO:0000313" key="3">
    <source>
        <dbReference type="EMBL" id="PIN16516.1"/>
    </source>
</evidence>
<dbReference type="PANTHER" id="PTHR36607:SF20">
    <property type="entry name" value="AMINOTRANSFERASE-LIKE PLANT MOBILE DOMAIN-CONTAINING PROTEIN"/>
    <property type="match status" value="1"/>
</dbReference>
<dbReference type="AlphaFoldDB" id="A0A2G9HG79"/>
<organism evidence="3 4">
    <name type="scientific">Handroanthus impetiginosus</name>
    <dbReference type="NCBI Taxonomy" id="429701"/>
    <lineage>
        <taxon>Eukaryota</taxon>
        <taxon>Viridiplantae</taxon>
        <taxon>Streptophyta</taxon>
        <taxon>Embryophyta</taxon>
        <taxon>Tracheophyta</taxon>
        <taxon>Spermatophyta</taxon>
        <taxon>Magnoliopsida</taxon>
        <taxon>eudicotyledons</taxon>
        <taxon>Gunneridae</taxon>
        <taxon>Pentapetalae</taxon>
        <taxon>asterids</taxon>
        <taxon>lamiids</taxon>
        <taxon>Lamiales</taxon>
        <taxon>Bignoniaceae</taxon>
        <taxon>Crescentiina</taxon>
        <taxon>Tabebuia alliance</taxon>
        <taxon>Handroanthus</taxon>
    </lineage>
</organism>
<dbReference type="EMBL" id="NKXS01001851">
    <property type="protein sequence ID" value="PIN16516.1"/>
    <property type="molecule type" value="Genomic_DNA"/>
</dbReference>
<evidence type="ECO:0000313" key="4">
    <source>
        <dbReference type="Proteomes" id="UP000231279"/>
    </source>
</evidence>
<reference evidence="4" key="1">
    <citation type="journal article" date="2018" name="Gigascience">
        <title>Genome assembly of the Pink Ipe (Handroanthus impetiginosus, Bignoniaceae), a highly valued, ecologically keystone Neotropical timber forest tree.</title>
        <authorList>
            <person name="Silva-Junior O.B."/>
            <person name="Grattapaglia D."/>
            <person name="Novaes E."/>
            <person name="Collevatti R.G."/>
        </authorList>
    </citation>
    <scope>NUCLEOTIDE SEQUENCE [LARGE SCALE GENOMIC DNA]</scope>
    <source>
        <strain evidence="4">cv. UFG-1</strain>
    </source>
</reference>
<accession>A0A2G9HG79</accession>
<evidence type="ECO:0000256" key="2">
    <source>
        <dbReference type="SAM" id="MobiDB-lite"/>
    </source>
</evidence>
<feature type="region of interest" description="Disordered" evidence="2">
    <location>
        <begin position="304"/>
        <end position="344"/>
    </location>
</feature>
<feature type="compositionally biased region" description="Basic and acidic residues" evidence="2">
    <location>
        <begin position="312"/>
        <end position="344"/>
    </location>
</feature>
<gene>
    <name evidence="3" type="ORF">CDL12_10834</name>
</gene>
<evidence type="ECO:0000256" key="1">
    <source>
        <dbReference type="SAM" id="Coils"/>
    </source>
</evidence>
<comment type="caution">
    <text evidence="3">The sequence shown here is derived from an EMBL/GenBank/DDBJ whole genome shotgun (WGS) entry which is preliminary data.</text>
</comment>